<comment type="similarity">
    <text evidence="3 14">Belongs to the class-II pyridoxal-phosphate-dependent aminotransferase family.</text>
</comment>
<evidence type="ECO:0000259" key="16">
    <source>
        <dbReference type="Pfam" id="PF00155"/>
    </source>
</evidence>
<dbReference type="EMBL" id="JARFYM010000030">
    <property type="protein sequence ID" value="MDL2402469.1"/>
    <property type="molecule type" value="Genomic_DNA"/>
</dbReference>
<dbReference type="GO" id="GO:0003870">
    <property type="term" value="F:5-aminolevulinate synthase activity"/>
    <property type="evidence" value="ECO:0007669"/>
    <property type="project" value="UniProtKB-EC"/>
</dbReference>
<dbReference type="InterPro" id="IPR015424">
    <property type="entry name" value="PyrdxlP-dep_Trfase"/>
</dbReference>
<dbReference type="InterPro" id="IPR050087">
    <property type="entry name" value="AON_synthase_class-II"/>
</dbReference>
<evidence type="ECO:0000256" key="14">
    <source>
        <dbReference type="RuleBase" id="RU003693"/>
    </source>
</evidence>
<feature type="domain" description="Aminotransferase class I/classII large" evidence="16">
    <location>
        <begin position="47"/>
        <end position="390"/>
    </location>
</feature>
<dbReference type="InterPro" id="IPR001917">
    <property type="entry name" value="Aminotrans_II_pyridoxalP_BS"/>
</dbReference>
<dbReference type="InterPro" id="IPR010961">
    <property type="entry name" value="4pyrrol_synth_NH2levulA_synth"/>
</dbReference>
<dbReference type="SUPFAM" id="SSF53383">
    <property type="entry name" value="PLP-dependent transferases"/>
    <property type="match status" value="1"/>
</dbReference>
<dbReference type="CDD" id="cd06454">
    <property type="entry name" value="KBL_like"/>
    <property type="match status" value="1"/>
</dbReference>
<sequence length="407" mass="44240">MDYAARFEALISELKLDGRYRTFVELERIAGEFPSALWHGPTGETRHVTVWCSNDYLGMGQHPDVLAAMHGAIDDFGAGTGGTRNISGTNRQHVALETALADLHGKEAALIFTSGWISNLAALGTLGKLLPGCAIFSDALNHNSMIEGIRRSGAERFIFRHNDPAHLDELMSAIDPARPKIVAFESVYSMDGDIAPIAAICDVAEKHGAITYLDEVHAVGLYGAHGGGIAEQQGLADRLTIIEGTLAKAFGTMGGYITGPALLMDVVRSFADSFIFTTSMCPHLAAGALAAVQHLKAHPEERAEQQANVRQLKAMLRAADMPILDSPSHILPLIISDAHLCRQTSELLLTRHNIYVQPINYPTVARGQERLRITPTPFHTEAHMRALVEGLIDVRERLGWHRLQTAA</sequence>
<comment type="cofactor">
    <cofactor evidence="1 14">
        <name>pyridoxal 5'-phosphate</name>
        <dbReference type="ChEBI" id="CHEBI:597326"/>
    </cofactor>
</comment>
<evidence type="ECO:0000313" key="17">
    <source>
        <dbReference type="EMBL" id="MDL2402469.1"/>
    </source>
</evidence>
<evidence type="ECO:0000256" key="4">
    <source>
        <dbReference type="ARBA" id="ARBA00011738"/>
    </source>
</evidence>
<evidence type="ECO:0000256" key="7">
    <source>
        <dbReference type="ARBA" id="ARBA00022898"/>
    </source>
</evidence>
<evidence type="ECO:0000256" key="1">
    <source>
        <dbReference type="ARBA" id="ARBA00001933"/>
    </source>
</evidence>
<dbReference type="PANTHER" id="PTHR13693">
    <property type="entry name" value="CLASS II AMINOTRANSFERASE/8-AMINO-7-OXONONANOATE SYNTHASE"/>
    <property type="match status" value="1"/>
</dbReference>
<evidence type="ECO:0000256" key="5">
    <source>
        <dbReference type="ARBA" id="ARBA00013257"/>
    </source>
</evidence>
<dbReference type="Gene3D" id="3.90.1150.10">
    <property type="entry name" value="Aspartate Aminotransferase, domain 1"/>
    <property type="match status" value="1"/>
</dbReference>
<keyword evidence="18" id="KW-1185">Reference proteome</keyword>
<dbReference type="InterPro" id="IPR004839">
    <property type="entry name" value="Aminotransferase_I/II_large"/>
</dbReference>
<evidence type="ECO:0000256" key="2">
    <source>
        <dbReference type="ARBA" id="ARBA00005029"/>
    </source>
</evidence>
<gene>
    <name evidence="17" type="primary">hemA</name>
    <name evidence="17" type="ORF">PY649_26595</name>
</gene>
<reference evidence="17" key="1">
    <citation type="submission" date="2023-06" db="EMBL/GenBank/DDBJ databases">
        <title>Phylogenetic Diversity of Rhizobium strains.</title>
        <authorList>
            <person name="Moura F.T."/>
            <person name="Helene L.C.F."/>
            <person name="Hungria M."/>
        </authorList>
    </citation>
    <scope>NUCLEOTIDE SEQUENCE</scope>
    <source>
        <strain evidence="17">CCGE526</strain>
    </source>
</reference>
<dbReference type="RefSeq" id="WP_285871861.1">
    <property type="nucleotide sequence ID" value="NZ_JARFYM010000030.1"/>
</dbReference>
<evidence type="ECO:0000256" key="13">
    <source>
        <dbReference type="ARBA" id="ARBA00047654"/>
    </source>
</evidence>
<evidence type="ECO:0000256" key="10">
    <source>
        <dbReference type="ARBA" id="ARBA00031691"/>
    </source>
</evidence>
<evidence type="ECO:0000256" key="8">
    <source>
        <dbReference type="ARBA" id="ARBA00023133"/>
    </source>
</evidence>
<protein>
    <recommendedName>
        <fullName evidence="5 15">5-aminolevulinate synthase</fullName>
        <ecNumber evidence="5 15">2.3.1.37</ecNumber>
    </recommendedName>
    <alternativeName>
        <fullName evidence="10 15">5-aminolevulinic acid synthase</fullName>
    </alternativeName>
    <alternativeName>
        <fullName evidence="11 15">Delta-ALA synthase</fullName>
    </alternativeName>
    <alternativeName>
        <fullName evidence="12 15">Delta-aminolevulinate synthase</fullName>
    </alternativeName>
</protein>
<keyword evidence="8 15" id="KW-0350">Heme biosynthesis</keyword>
<evidence type="ECO:0000256" key="15">
    <source>
        <dbReference type="RuleBase" id="RU910713"/>
    </source>
</evidence>
<evidence type="ECO:0000256" key="3">
    <source>
        <dbReference type="ARBA" id="ARBA00008392"/>
    </source>
</evidence>
<dbReference type="InterPro" id="IPR015422">
    <property type="entry name" value="PyrdxlP-dep_Trfase_small"/>
</dbReference>
<name>A0ABT7K5P9_9HYPH</name>
<keyword evidence="6 15" id="KW-0808">Transferase</keyword>
<evidence type="ECO:0000256" key="6">
    <source>
        <dbReference type="ARBA" id="ARBA00022679"/>
    </source>
</evidence>
<dbReference type="Gene3D" id="3.40.640.10">
    <property type="entry name" value="Type I PLP-dependent aspartate aminotransferase-like (Major domain)"/>
    <property type="match status" value="1"/>
</dbReference>
<comment type="pathway">
    <text evidence="2 15">Porphyrin-containing compound metabolism; protoporphyrin-IX biosynthesis; 5-aminolevulinate from glycine: step 1/1.</text>
</comment>
<dbReference type="PROSITE" id="PS00599">
    <property type="entry name" value="AA_TRANSFER_CLASS_2"/>
    <property type="match status" value="1"/>
</dbReference>
<dbReference type="NCBIfam" id="TIGR01821">
    <property type="entry name" value="5aminolev_synth"/>
    <property type="match status" value="1"/>
</dbReference>
<comment type="caution">
    <text evidence="17">The sequence shown here is derived from an EMBL/GenBank/DDBJ whole genome shotgun (WGS) entry which is preliminary data.</text>
</comment>
<proteinExistence type="inferred from homology"/>
<dbReference type="EC" id="2.3.1.37" evidence="5 15"/>
<organism evidence="17 18">
    <name type="scientific">Rhizobium mayense</name>
    <dbReference type="NCBI Taxonomy" id="1312184"/>
    <lineage>
        <taxon>Bacteria</taxon>
        <taxon>Pseudomonadati</taxon>
        <taxon>Pseudomonadota</taxon>
        <taxon>Alphaproteobacteria</taxon>
        <taxon>Hyphomicrobiales</taxon>
        <taxon>Rhizobiaceae</taxon>
        <taxon>Rhizobium/Agrobacterium group</taxon>
        <taxon>Rhizobium</taxon>
    </lineage>
</organism>
<dbReference type="PANTHER" id="PTHR13693:SF102">
    <property type="entry name" value="2-AMINO-3-KETOBUTYRATE COENZYME A LIGASE, MITOCHONDRIAL"/>
    <property type="match status" value="1"/>
</dbReference>
<evidence type="ECO:0000256" key="11">
    <source>
        <dbReference type="ARBA" id="ARBA00031945"/>
    </source>
</evidence>
<dbReference type="Proteomes" id="UP001172645">
    <property type="component" value="Unassembled WGS sequence"/>
</dbReference>
<keyword evidence="7 14" id="KW-0663">Pyridoxal phosphate</keyword>
<accession>A0ABT7K5P9</accession>
<comment type="subunit">
    <text evidence="4">Homodimer.</text>
</comment>
<evidence type="ECO:0000256" key="12">
    <source>
        <dbReference type="ARBA" id="ARBA00032773"/>
    </source>
</evidence>
<evidence type="ECO:0000256" key="9">
    <source>
        <dbReference type="ARBA" id="ARBA00023315"/>
    </source>
</evidence>
<dbReference type="Pfam" id="PF00155">
    <property type="entry name" value="Aminotran_1_2"/>
    <property type="match status" value="1"/>
</dbReference>
<comment type="catalytic activity">
    <reaction evidence="13 15">
        <text>succinyl-CoA + glycine + H(+) = 5-aminolevulinate + CO2 + CoA</text>
        <dbReference type="Rhea" id="RHEA:12921"/>
        <dbReference type="ChEBI" id="CHEBI:15378"/>
        <dbReference type="ChEBI" id="CHEBI:16526"/>
        <dbReference type="ChEBI" id="CHEBI:57287"/>
        <dbReference type="ChEBI" id="CHEBI:57292"/>
        <dbReference type="ChEBI" id="CHEBI:57305"/>
        <dbReference type="ChEBI" id="CHEBI:356416"/>
        <dbReference type="EC" id="2.3.1.37"/>
    </reaction>
</comment>
<dbReference type="InterPro" id="IPR015421">
    <property type="entry name" value="PyrdxlP-dep_Trfase_major"/>
</dbReference>
<keyword evidence="9 15" id="KW-0012">Acyltransferase</keyword>
<evidence type="ECO:0000313" key="18">
    <source>
        <dbReference type="Proteomes" id="UP001172645"/>
    </source>
</evidence>